<evidence type="ECO:0000313" key="3">
    <source>
        <dbReference type="Proteomes" id="UP000247892"/>
    </source>
</evidence>
<proteinExistence type="predicted"/>
<evidence type="ECO:0008006" key="4">
    <source>
        <dbReference type="Google" id="ProtNLM"/>
    </source>
</evidence>
<keyword evidence="1" id="KW-1133">Transmembrane helix</keyword>
<feature type="transmembrane region" description="Helical" evidence="1">
    <location>
        <begin position="76"/>
        <end position="96"/>
    </location>
</feature>
<evidence type="ECO:0000313" key="2">
    <source>
        <dbReference type="EMBL" id="PXY20242.1"/>
    </source>
</evidence>
<evidence type="ECO:0000256" key="1">
    <source>
        <dbReference type="SAM" id="Phobius"/>
    </source>
</evidence>
<gene>
    <name evidence="2" type="ORF">BA062_33085</name>
</gene>
<protein>
    <recommendedName>
        <fullName evidence="4">DUF998 domain-containing protein</fullName>
    </recommendedName>
</protein>
<keyword evidence="1" id="KW-0812">Transmembrane</keyword>
<organism evidence="2 3">
    <name type="scientific">Prauserella flavalba</name>
    <dbReference type="NCBI Taxonomy" id="1477506"/>
    <lineage>
        <taxon>Bacteria</taxon>
        <taxon>Bacillati</taxon>
        <taxon>Actinomycetota</taxon>
        <taxon>Actinomycetes</taxon>
        <taxon>Pseudonocardiales</taxon>
        <taxon>Pseudonocardiaceae</taxon>
        <taxon>Prauserella</taxon>
    </lineage>
</organism>
<feature type="transmembrane region" description="Helical" evidence="1">
    <location>
        <begin position="116"/>
        <end position="140"/>
    </location>
</feature>
<reference evidence="2 3" key="1">
    <citation type="submission" date="2016-07" db="EMBL/GenBank/DDBJ databases">
        <title>Draft genome sequence of Prauserella sp. YIM 121212, isolated from alkaline soil.</title>
        <authorList>
            <person name="Ruckert C."/>
            <person name="Albersmeier A."/>
            <person name="Jiang C.-L."/>
            <person name="Jiang Y."/>
            <person name="Kalinowski J."/>
            <person name="Schneider O."/>
            <person name="Winkler A."/>
            <person name="Zotchev S.B."/>
        </authorList>
    </citation>
    <scope>NUCLEOTIDE SEQUENCE [LARGE SCALE GENOMIC DNA]</scope>
    <source>
        <strain evidence="2 3">YIM 121212</strain>
    </source>
</reference>
<keyword evidence="3" id="KW-1185">Reference proteome</keyword>
<sequence>MRQDRHVKLARVLTGAGLLGCLVWSVLVEAAMPSWFDLDDSCPGATGVERRYFPPSATCLYEGGRAVGYLPLFETVVLTVAIVLLAAVTVTGLVLLWRQAPAKPLDQHPKRPFLHVLGAAALGIVTAAVGRTVVIIALLLGGPPGGITALLVVALGAVGVASALDRAAGPGGGVSGRRATALVVVGGSAMFALLLATRDTYAREHTLLGPGWAIAAAGGAFALAAGAQWLSRSLSPRP</sequence>
<name>A0A318LHE5_9PSEU</name>
<comment type="caution">
    <text evidence="2">The sequence shown here is derived from an EMBL/GenBank/DDBJ whole genome shotgun (WGS) entry which is preliminary data.</text>
</comment>
<accession>A0A318LHE5</accession>
<dbReference type="AlphaFoldDB" id="A0A318LHE5"/>
<keyword evidence="1" id="KW-0472">Membrane</keyword>
<feature type="transmembrane region" description="Helical" evidence="1">
    <location>
        <begin position="179"/>
        <end position="197"/>
    </location>
</feature>
<feature type="transmembrane region" description="Helical" evidence="1">
    <location>
        <begin position="209"/>
        <end position="230"/>
    </location>
</feature>
<dbReference type="Proteomes" id="UP000247892">
    <property type="component" value="Unassembled WGS sequence"/>
</dbReference>
<feature type="transmembrane region" description="Helical" evidence="1">
    <location>
        <begin position="146"/>
        <end position="167"/>
    </location>
</feature>
<dbReference type="EMBL" id="MASU01000017">
    <property type="protein sequence ID" value="PXY20242.1"/>
    <property type="molecule type" value="Genomic_DNA"/>
</dbReference>